<dbReference type="AlphaFoldDB" id="A0A645JH97"/>
<comment type="caution">
    <text evidence="1">The sequence shown here is derived from an EMBL/GenBank/DDBJ whole genome shotgun (WGS) entry which is preliminary data.</text>
</comment>
<sequence>MVIVARLQPASGHPDGVGAPIPVGTVELGSQGEGAVEGHLALGHLAVTSEQGHAVAQTLVGGNAPAALRCGGAV</sequence>
<name>A0A645JH97_9ZZZZ</name>
<accession>A0A645JH97</accession>
<organism evidence="1">
    <name type="scientific">bioreactor metagenome</name>
    <dbReference type="NCBI Taxonomy" id="1076179"/>
    <lineage>
        <taxon>unclassified sequences</taxon>
        <taxon>metagenomes</taxon>
        <taxon>ecological metagenomes</taxon>
    </lineage>
</organism>
<dbReference type="EMBL" id="VSSQ01140555">
    <property type="protein sequence ID" value="MPN62480.1"/>
    <property type="molecule type" value="Genomic_DNA"/>
</dbReference>
<protein>
    <submittedName>
        <fullName evidence="1">Uncharacterized protein</fullName>
    </submittedName>
</protein>
<proteinExistence type="predicted"/>
<reference evidence="1" key="1">
    <citation type="submission" date="2019-08" db="EMBL/GenBank/DDBJ databases">
        <authorList>
            <person name="Kucharzyk K."/>
            <person name="Murdoch R.W."/>
            <person name="Higgins S."/>
            <person name="Loffler F."/>
        </authorList>
    </citation>
    <scope>NUCLEOTIDE SEQUENCE</scope>
</reference>
<gene>
    <name evidence="1" type="ORF">SDC9_210229</name>
</gene>
<evidence type="ECO:0000313" key="1">
    <source>
        <dbReference type="EMBL" id="MPN62480.1"/>
    </source>
</evidence>